<dbReference type="Gene3D" id="2.40.70.10">
    <property type="entry name" value="Acid Proteases"/>
    <property type="match status" value="1"/>
</dbReference>
<dbReference type="GO" id="GO:0003676">
    <property type="term" value="F:nucleic acid binding"/>
    <property type="evidence" value="ECO:0007669"/>
    <property type="project" value="InterPro"/>
</dbReference>
<evidence type="ECO:0000313" key="1">
    <source>
        <dbReference type="EMBL" id="TMW95515.1"/>
    </source>
</evidence>
<accession>A0A6N2BLA2</accession>
<gene>
    <name evidence="1" type="ORF">EJD97_008725</name>
</gene>
<dbReference type="Gene3D" id="3.30.420.10">
    <property type="entry name" value="Ribonuclease H-like superfamily/Ribonuclease H"/>
    <property type="match status" value="1"/>
</dbReference>
<dbReference type="InterPro" id="IPR043502">
    <property type="entry name" value="DNA/RNA_pol_sf"/>
</dbReference>
<dbReference type="SUPFAM" id="SSF56672">
    <property type="entry name" value="DNA/RNA polymerases"/>
    <property type="match status" value="1"/>
</dbReference>
<reference evidence="1" key="1">
    <citation type="submission" date="2019-05" db="EMBL/GenBank/DDBJ databases">
        <title>The de novo reference genome and transcriptome assemblies of the wild tomato species Solanum chilense.</title>
        <authorList>
            <person name="Stam R."/>
            <person name="Nosenko T."/>
            <person name="Hoerger A.C."/>
            <person name="Stephan W."/>
            <person name="Seidel M.A."/>
            <person name="Kuhn J.M.M."/>
            <person name="Haberer G."/>
            <person name="Tellier A."/>
        </authorList>
    </citation>
    <scope>NUCLEOTIDE SEQUENCE</scope>
    <source>
        <tissue evidence="1">Mature leaves</tissue>
    </source>
</reference>
<dbReference type="SUPFAM" id="SSF53098">
    <property type="entry name" value="Ribonuclease H-like"/>
    <property type="match status" value="1"/>
</dbReference>
<sequence length="667" mass="75848">MSKYKDGMNICRGGRVTFFGAATGTNELSEFHFNPLTVLVKVESFIFLDDFVILDSEVDFEIPIILGRSFLANGPALVNMENGKMKFRLNNEEETFNICRVESVSEVQIEEVLVVEALAAVIMNFDSDGIEEYDSLVVALERNEYRSMPKKLMLDMKHRESPPAKQAIEEDPKSEINALPPHMRYVFLGRDDTLLVIIAADLNGQQAECLVAIFKRFKQAINWTIADIIEIPPGICFHKIQLMLDYKPGIEHQRSYSSYNQISITPQGQEKTTFICSYGIFAFKRMLFGLCNAPKTFQGCVMSIFSNMVEDTIEVFMDNFSIVGDSFGRCLSNFAKVLKRELKEKLVSAPIIISLDWSEPFEEMCDASEVAPGMVLGQRKDKILYPIYYKDAKTWLIKWVLLLQEFDFEDLIPWFADVETSDVDPLELTFHQRKKFMDDVKKFFWEEPYLYQSCTNGIIRHYVTEVEILSVLEVCHSSPVGGHNSCIRTAQRSFSVGIIGQAFTKMIIISPSHKKIVLPNNEGKSVTTFLKKNIFSRFGTPRAIISDVDSHFCNKLFKGLLVIYGVQHNVSTTCHRHTSGQVEVSSREIKHICVKTVNVNITDWSRRLDDVLWVYCTAYKTPIGCACFRENSSPSGLGITKVFLHGAVDLENNHSSLPNCFRMELLS</sequence>
<dbReference type="Gene3D" id="3.30.70.270">
    <property type="match status" value="1"/>
</dbReference>
<dbReference type="InterPro" id="IPR012337">
    <property type="entry name" value="RNaseH-like_sf"/>
</dbReference>
<name>A0A6N2BLA2_SOLCI</name>
<dbReference type="EMBL" id="RXGB01002307">
    <property type="protein sequence ID" value="TMW95515.1"/>
    <property type="molecule type" value="Genomic_DNA"/>
</dbReference>
<evidence type="ECO:0008006" key="2">
    <source>
        <dbReference type="Google" id="ProtNLM"/>
    </source>
</evidence>
<dbReference type="InterPro" id="IPR053134">
    <property type="entry name" value="RNA-dir_DNA_polymerase"/>
</dbReference>
<dbReference type="InterPro" id="IPR021109">
    <property type="entry name" value="Peptidase_aspartic_dom_sf"/>
</dbReference>
<dbReference type="AlphaFoldDB" id="A0A6N2BLA2"/>
<organism evidence="1">
    <name type="scientific">Solanum chilense</name>
    <name type="common">Tomato</name>
    <name type="synonym">Lycopersicon chilense</name>
    <dbReference type="NCBI Taxonomy" id="4083"/>
    <lineage>
        <taxon>Eukaryota</taxon>
        <taxon>Viridiplantae</taxon>
        <taxon>Streptophyta</taxon>
        <taxon>Embryophyta</taxon>
        <taxon>Tracheophyta</taxon>
        <taxon>Spermatophyta</taxon>
        <taxon>Magnoliopsida</taxon>
        <taxon>eudicotyledons</taxon>
        <taxon>Gunneridae</taxon>
        <taxon>Pentapetalae</taxon>
        <taxon>asterids</taxon>
        <taxon>lamiids</taxon>
        <taxon>Solanales</taxon>
        <taxon>Solanaceae</taxon>
        <taxon>Solanoideae</taxon>
        <taxon>Solaneae</taxon>
        <taxon>Solanum</taxon>
        <taxon>Solanum subgen. Lycopersicon</taxon>
    </lineage>
</organism>
<comment type="caution">
    <text evidence="1">The sequence shown here is derived from an EMBL/GenBank/DDBJ whole genome shotgun (WGS) entry which is preliminary data.</text>
</comment>
<proteinExistence type="predicted"/>
<protein>
    <recommendedName>
        <fullName evidence="2">Integrase catalytic domain-containing protein</fullName>
    </recommendedName>
</protein>
<dbReference type="InterPro" id="IPR043128">
    <property type="entry name" value="Rev_trsase/Diguanyl_cyclase"/>
</dbReference>
<dbReference type="InterPro" id="IPR036397">
    <property type="entry name" value="RNaseH_sf"/>
</dbReference>
<dbReference type="Gene3D" id="3.10.10.10">
    <property type="entry name" value="HIV Type 1 Reverse Transcriptase, subunit A, domain 1"/>
    <property type="match status" value="1"/>
</dbReference>
<dbReference type="PANTHER" id="PTHR24559:SF444">
    <property type="entry name" value="REVERSE TRANSCRIPTASE DOMAIN-CONTAINING PROTEIN"/>
    <property type="match status" value="1"/>
</dbReference>
<dbReference type="PANTHER" id="PTHR24559">
    <property type="entry name" value="TRANSPOSON TY3-I GAG-POL POLYPROTEIN"/>
    <property type="match status" value="1"/>
</dbReference>